<protein>
    <recommendedName>
        <fullName evidence="3">Tetratricopeptide repeat protein</fullName>
    </recommendedName>
</protein>
<dbReference type="Proteomes" id="UP000064893">
    <property type="component" value="Chromosome"/>
</dbReference>
<accession>A0A0S2I3R6</accession>
<dbReference type="EMBL" id="CP013118">
    <property type="protein sequence ID" value="ALO17027.1"/>
    <property type="molecule type" value="Genomic_DNA"/>
</dbReference>
<gene>
    <name evidence="1" type="ORF">L21SP5_03416</name>
</gene>
<organism evidence="1 2">
    <name type="scientific">Salinivirga cyanobacteriivorans</name>
    <dbReference type="NCBI Taxonomy" id="1307839"/>
    <lineage>
        <taxon>Bacteria</taxon>
        <taxon>Pseudomonadati</taxon>
        <taxon>Bacteroidota</taxon>
        <taxon>Bacteroidia</taxon>
        <taxon>Bacteroidales</taxon>
        <taxon>Salinivirgaceae</taxon>
        <taxon>Salinivirga</taxon>
    </lineage>
</organism>
<evidence type="ECO:0000313" key="1">
    <source>
        <dbReference type="EMBL" id="ALO17027.1"/>
    </source>
</evidence>
<dbReference type="KEGG" id="blq:L21SP5_03416"/>
<sequence>MAYIVIYLSKYYLAQKTYSMRAQLESFTNFAHALYPHEIHYLLADNHLQGEDSLRILQLIHYNSQNPANRLPFDPSIDKRKYSNLKKWIQQKLERLDVDRFFAWIKDLEQKIMTDAISADEEKALIQYLNKVNPNQYYFPQFYELVQNFRDFLIIRIRMIYYTQVSNFLEKHQQLYKRIVATNNKLNNASFDIIQQYSSSTQESEQWIKFLAKTFRNEQLDGYTRYRAVVRLLYVYYNYRRFDDMKAITDELDRVLKSPHFYSKRILANFYANRAMMHQKRGELEKAAEYGYLSVRQKNSDYLFYVNNLCGILLKQQKYKDALKLMQNAIIELKKTNSFYNRVGFVSLYLRTLMLNGKVEQAESYGETFSHTYRKEIFEHRWHTFYTAYLQTLLAQHKYKKILTTIRRSHLVDKEREFLGKARYLPTIQWYYWVSSYLETEANLPDTRERLVQSITEMKRNKHKEKKIRELIGEVKPHIPDIIANKEFSV</sequence>
<evidence type="ECO:0000313" key="2">
    <source>
        <dbReference type="Proteomes" id="UP000064893"/>
    </source>
</evidence>
<dbReference type="OrthoDB" id="1400529at2"/>
<proteinExistence type="predicted"/>
<reference evidence="1 2" key="1">
    <citation type="submission" date="2015-11" db="EMBL/GenBank/DDBJ databases">
        <title>Description and complete genome sequence of a novel strain predominating in hypersaline microbial mats and representing a new family of the Bacteriodetes phylum.</title>
        <authorList>
            <person name="Spring S."/>
            <person name="Bunk B."/>
            <person name="Sproer C."/>
            <person name="Klenk H.-P."/>
        </authorList>
    </citation>
    <scope>NUCLEOTIDE SEQUENCE [LARGE SCALE GENOMIC DNA]</scope>
    <source>
        <strain evidence="1 2">L21-Spi-D4</strain>
    </source>
</reference>
<dbReference type="RefSeq" id="WP_057954361.1">
    <property type="nucleotide sequence ID" value="NZ_CP013118.1"/>
</dbReference>
<keyword evidence="2" id="KW-1185">Reference proteome</keyword>
<dbReference type="SUPFAM" id="SSF48452">
    <property type="entry name" value="TPR-like"/>
    <property type="match status" value="1"/>
</dbReference>
<dbReference type="STRING" id="1307839.L21SP5_03416"/>
<dbReference type="InterPro" id="IPR011990">
    <property type="entry name" value="TPR-like_helical_dom_sf"/>
</dbReference>
<dbReference type="Gene3D" id="1.25.40.10">
    <property type="entry name" value="Tetratricopeptide repeat domain"/>
    <property type="match status" value="1"/>
</dbReference>
<evidence type="ECO:0008006" key="3">
    <source>
        <dbReference type="Google" id="ProtNLM"/>
    </source>
</evidence>
<dbReference type="AlphaFoldDB" id="A0A0S2I3R6"/>
<name>A0A0S2I3R6_9BACT</name>